<dbReference type="SUPFAM" id="SSF51735">
    <property type="entry name" value="NAD(P)-binding Rossmann-fold domains"/>
    <property type="match status" value="1"/>
</dbReference>
<gene>
    <name evidence="3" type="ORF">RAE19_10865</name>
</gene>
<protein>
    <submittedName>
        <fullName evidence="3">DUF2520 domain-containing protein</fullName>
    </submittedName>
</protein>
<feature type="domain" description="Putative oxidoreductase/dehydrogenase Rossmann-like" evidence="1">
    <location>
        <begin position="5"/>
        <end position="112"/>
    </location>
</feature>
<dbReference type="RefSeq" id="WP_313874902.1">
    <property type="nucleotide sequence ID" value="NZ_JAVBIK010000001.1"/>
</dbReference>
<dbReference type="Pfam" id="PF10727">
    <property type="entry name" value="Rossmann-like"/>
    <property type="match status" value="1"/>
</dbReference>
<dbReference type="InterPro" id="IPR019665">
    <property type="entry name" value="OxRdtase/DH_put_Rossmann_dom"/>
</dbReference>
<dbReference type="Gene3D" id="1.10.1040.20">
    <property type="entry name" value="ProC-like, C-terminal domain"/>
    <property type="match status" value="1"/>
</dbReference>
<evidence type="ECO:0000259" key="1">
    <source>
        <dbReference type="Pfam" id="PF10727"/>
    </source>
</evidence>
<sequence length="272" mass="27698">MTTLNLIGAGRVGRTLATLWTRHGVFEIQDVLTSSLASAQAACSAMGAGTAVATMQAMRPADVWMVAVQDARIAEVASALAATQPSGTAAPIVFHCSGAQNAGSLQPLADAGWRTASAHCILSFADVGLAVQQFAGTACGLEGDTSACDTLRSAFDAIGAQTFGVASEDKVLYHAAAVFATNFLPVIQSVAEAAWTRTGVPAHLLPHLRATLLRNAVDNITRLGPAGALTGPAARGDGAAIERQAAVVKAWDVPSGDAYQALSALALRLAGH</sequence>
<dbReference type="PANTHER" id="PTHR40459:SF1">
    <property type="entry name" value="CONSERVED HYPOTHETICAL ALANINE AND LEUCINE RICH PROTEIN"/>
    <property type="match status" value="1"/>
</dbReference>
<dbReference type="EMBL" id="JAVBIK010000001">
    <property type="protein sequence ID" value="MDT7519207.1"/>
    <property type="molecule type" value="Genomic_DNA"/>
</dbReference>
<evidence type="ECO:0000313" key="3">
    <source>
        <dbReference type="EMBL" id="MDT7519207.1"/>
    </source>
</evidence>
<organism evidence="3 4">
    <name type="scientific">Rhodoferax potami</name>
    <dbReference type="NCBI Taxonomy" id="3068338"/>
    <lineage>
        <taxon>Bacteria</taxon>
        <taxon>Pseudomonadati</taxon>
        <taxon>Pseudomonadota</taxon>
        <taxon>Betaproteobacteria</taxon>
        <taxon>Burkholderiales</taxon>
        <taxon>Comamonadaceae</taxon>
        <taxon>Rhodoferax</taxon>
    </lineage>
</organism>
<dbReference type="InterPro" id="IPR037108">
    <property type="entry name" value="TM1727-like_C_sf"/>
</dbReference>
<dbReference type="InterPro" id="IPR018931">
    <property type="entry name" value="DUF2520"/>
</dbReference>
<reference evidence="3 4" key="1">
    <citation type="submission" date="2023-08" db="EMBL/GenBank/DDBJ databases">
        <title>Rhodoferax potami sp. nov. and Rhodoferax mekongensis sp. nov., isolated from the Mekong River in Thailand.</title>
        <authorList>
            <person name="Kitikhun S."/>
            <person name="Charoenyingcharoen P."/>
            <person name="Siriarchawattana P."/>
            <person name="Likhitrattanapisal S."/>
            <person name="Nilsakha T."/>
            <person name="Chanpet A."/>
            <person name="Rattanawaree P."/>
            <person name="Ingsriswang S."/>
        </authorList>
    </citation>
    <scope>NUCLEOTIDE SEQUENCE [LARGE SCALE GENOMIC DNA]</scope>
    <source>
        <strain evidence="3 4">TBRC 17660</strain>
    </source>
</reference>
<accession>A0ABU3KNA5</accession>
<comment type="caution">
    <text evidence="3">The sequence shown here is derived from an EMBL/GenBank/DDBJ whole genome shotgun (WGS) entry which is preliminary data.</text>
</comment>
<proteinExistence type="predicted"/>
<evidence type="ECO:0000313" key="4">
    <source>
        <dbReference type="Proteomes" id="UP001321700"/>
    </source>
</evidence>
<dbReference type="Proteomes" id="UP001321700">
    <property type="component" value="Unassembled WGS sequence"/>
</dbReference>
<dbReference type="Gene3D" id="3.40.50.720">
    <property type="entry name" value="NAD(P)-binding Rossmann-like Domain"/>
    <property type="match status" value="1"/>
</dbReference>
<dbReference type="InterPro" id="IPR008927">
    <property type="entry name" value="6-PGluconate_DH-like_C_sf"/>
</dbReference>
<keyword evidence="4" id="KW-1185">Reference proteome</keyword>
<dbReference type="InterPro" id="IPR036291">
    <property type="entry name" value="NAD(P)-bd_dom_sf"/>
</dbReference>
<evidence type="ECO:0000259" key="2">
    <source>
        <dbReference type="Pfam" id="PF10728"/>
    </source>
</evidence>
<name>A0ABU3KNA5_9BURK</name>
<dbReference type="Pfam" id="PF10728">
    <property type="entry name" value="DUF2520"/>
    <property type="match status" value="1"/>
</dbReference>
<dbReference type="SUPFAM" id="SSF48179">
    <property type="entry name" value="6-phosphogluconate dehydrogenase C-terminal domain-like"/>
    <property type="match status" value="1"/>
</dbReference>
<dbReference type="PANTHER" id="PTHR40459">
    <property type="entry name" value="CONSERVED HYPOTHETICAL ALANINE AND LEUCINE RICH PROTEIN"/>
    <property type="match status" value="1"/>
</dbReference>
<feature type="domain" description="DUF2520" evidence="2">
    <location>
        <begin position="138"/>
        <end position="264"/>
    </location>
</feature>